<proteinExistence type="predicted"/>
<evidence type="ECO:0000259" key="18">
    <source>
        <dbReference type="PROSITE" id="PS50994"/>
    </source>
</evidence>
<evidence type="ECO:0000256" key="12">
    <source>
        <dbReference type="ARBA" id="ARBA00022918"/>
    </source>
</evidence>
<dbReference type="PROSITE" id="PS50013">
    <property type="entry name" value="CHROMO_2"/>
    <property type="match status" value="1"/>
</dbReference>
<keyword evidence="4" id="KW-0540">Nuclease</keyword>
<dbReference type="GO" id="GO:0046872">
    <property type="term" value="F:metal ion binding"/>
    <property type="evidence" value="ECO:0007669"/>
    <property type="project" value="UniProtKB-KW"/>
</dbReference>
<dbReference type="InterPro" id="IPR001584">
    <property type="entry name" value="Integrase_cat-core"/>
</dbReference>
<evidence type="ECO:0000256" key="8">
    <source>
        <dbReference type="ARBA" id="ARBA00022801"/>
    </source>
</evidence>
<evidence type="ECO:0000256" key="15">
    <source>
        <dbReference type="ARBA" id="ARBA00023172"/>
    </source>
</evidence>
<keyword evidence="5" id="KW-0479">Metal-binding</keyword>
<dbReference type="STRING" id="401625.A0A0P1B9H2"/>
<dbReference type="CDD" id="cd00024">
    <property type="entry name" value="CD_CSD"/>
    <property type="match status" value="1"/>
</dbReference>
<dbReference type="InterPro" id="IPR050951">
    <property type="entry name" value="Retrovirus_Pol_polyprotein"/>
</dbReference>
<dbReference type="PROSITE" id="PS50994">
    <property type="entry name" value="INTEGRASE"/>
    <property type="match status" value="1"/>
</dbReference>
<dbReference type="GO" id="GO:0006310">
    <property type="term" value="P:DNA recombination"/>
    <property type="evidence" value="ECO:0007669"/>
    <property type="project" value="UniProtKB-KW"/>
</dbReference>
<dbReference type="PANTHER" id="PTHR37984:SF5">
    <property type="entry name" value="PROTEIN NYNRIN-LIKE"/>
    <property type="match status" value="1"/>
</dbReference>
<keyword evidence="11" id="KW-0229">DNA integration</keyword>
<dbReference type="GO" id="GO:0005634">
    <property type="term" value="C:nucleus"/>
    <property type="evidence" value="ECO:0007669"/>
    <property type="project" value="UniProtKB-ARBA"/>
</dbReference>
<dbReference type="GO" id="GO:0003723">
    <property type="term" value="F:RNA binding"/>
    <property type="evidence" value="ECO:0007669"/>
    <property type="project" value="UniProtKB-KW"/>
</dbReference>
<evidence type="ECO:0000256" key="16">
    <source>
        <dbReference type="SAM" id="MobiDB-lite"/>
    </source>
</evidence>
<evidence type="ECO:0000256" key="6">
    <source>
        <dbReference type="ARBA" id="ARBA00022750"/>
    </source>
</evidence>
<evidence type="ECO:0000256" key="5">
    <source>
        <dbReference type="ARBA" id="ARBA00022723"/>
    </source>
</evidence>
<dbReference type="SUPFAM" id="SSF54160">
    <property type="entry name" value="Chromo domain-like"/>
    <property type="match status" value="1"/>
</dbReference>
<keyword evidence="6" id="KW-0064">Aspartyl protease</keyword>
<keyword evidence="13" id="KW-0239">DNA-directed DNA polymerase</keyword>
<dbReference type="GO" id="GO:0003677">
    <property type="term" value="F:DNA binding"/>
    <property type="evidence" value="ECO:0007669"/>
    <property type="project" value="UniProtKB-KW"/>
</dbReference>
<dbReference type="InterPro" id="IPR000953">
    <property type="entry name" value="Chromo/chromo_shadow_dom"/>
</dbReference>
<evidence type="ECO:0000256" key="3">
    <source>
        <dbReference type="ARBA" id="ARBA00022695"/>
    </source>
</evidence>
<dbReference type="InterPro" id="IPR043502">
    <property type="entry name" value="DNA/RNA_pol_sf"/>
</dbReference>
<keyword evidence="8" id="KW-0378">Hydrolase</keyword>
<dbReference type="GO" id="GO:0006338">
    <property type="term" value="P:chromatin remodeling"/>
    <property type="evidence" value="ECO:0007669"/>
    <property type="project" value="UniProtKB-ARBA"/>
</dbReference>
<evidence type="ECO:0000256" key="13">
    <source>
        <dbReference type="ARBA" id="ARBA00022932"/>
    </source>
</evidence>
<dbReference type="OrthoDB" id="3341476at2759"/>
<dbReference type="SUPFAM" id="SSF56672">
    <property type="entry name" value="DNA/RNA polymerases"/>
    <property type="match status" value="1"/>
</dbReference>
<protein>
    <submittedName>
        <fullName evidence="19">FOG: Transposon-encoded proteins with TYA, reverse transcriptase, integrase domains in various combinations</fullName>
    </submittedName>
</protein>
<name>A0A0P1B9H2_9BASI</name>
<organism evidence="19 20">
    <name type="scientific">Ceraceosorus bombacis</name>
    <dbReference type="NCBI Taxonomy" id="401625"/>
    <lineage>
        <taxon>Eukaryota</taxon>
        <taxon>Fungi</taxon>
        <taxon>Dikarya</taxon>
        <taxon>Basidiomycota</taxon>
        <taxon>Ustilaginomycotina</taxon>
        <taxon>Exobasidiomycetes</taxon>
        <taxon>Ceraceosorales</taxon>
        <taxon>Ceraceosoraceae</taxon>
        <taxon>Ceraceosorus</taxon>
    </lineage>
</organism>
<dbReference type="GO" id="GO:0003887">
    <property type="term" value="F:DNA-directed DNA polymerase activity"/>
    <property type="evidence" value="ECO:0007669"/>
    <property type="project" value="UniProtKB-KW"/>
</dbReference>
<keyword evidence="7" id="KW-0255">Endonuclease</keyword>
<keyword evidence="1" id="KW-0645">Protease</keyword>
<feature type="domain" description="Chromo" evidence="17">
    <location>
        <begin position="646"/>
        <end position="700"/>
    </location>
</feature>
<dbReference type="Pfam" id="PF24626">
    <property type="entry name" value="SH3_Tf2-1"/>
    <property type="match status" value="1"/>
</dbReference>
<evidence type="ECO:0000256" key="4">
    <source>
        <dbReference type="ARBA" id="ARBA00022722"/>
    </source>
</evidence>
<keyword evidence="15" id="KW-0233">DNA recombination</keyword>
<evidence type="ECO:0000256" key="10">
    <source>
        <dbReference type="ARBA" id="ARBA00022884"/>
    </source>
</evidence>
<evidence type="ECO:0000256" key="9">
    <source>
        <dbReference type="ARBA" id="ARBA00022842"/>
    </source>
</evidence>
<dbReference type="Pfam" id="PF17917">
    <property type="entry name" value="RT_RNaseH"/>
    <property type="match status" value="1"/>
</dbReference>
<dbReference type="CDD" id="cd09274">
    <property type="entry name" value="RNase_HI_RT_Ty3"/>
    <property type="match status" value="1"/>
</dbReference>
<dbReference type="GO" id="GO:0006508">
    <property type="term" value="P:proteolysis"/>
    <property type="evidence" value="ECO:0007669"/>
    <property type="project" value="UniProtKB-KW"/>
</dbReference>
<keyword evidence="20" id="KW-1185">Reference proteome</keyword>
<dbReference type="Proteomes" id="UP000054845">
    <property type="component" value="Unassembled WGS sequence"/>
</dbReference>
<dbReference type="SUPFAM" id="SSF53098">
    <property type="entry name" value="Ribonuclease H-like"/>
    <property type="match status" value="1"/>
</dbReference>
<evidence type="ECO:0000259" key="17">
    <source>
        <dbReference type="PROSITE" id="PS50013"/>
    </source>
</evidence>
<dbReference type="InterPro" id="IPR041588">
    <property type="entry name" value="Integrase_H2C2"/>
</dbReference>
<dbReference type="InterPro" id="IPR056924">
    <property type="entry name" value="SH3_Tf2-1"/>
</dbReference>
<dbReference type="InterPro" id="IPR041373">
    <property type="entry name" value="RT_RNaseH"/>
</dbReference>
<evidence type="ECO:0000256" key="2">
    <source>
        <dbReference type="ARBA" id="ARBA00022679"/>
    </source>
</evidence>
<evidence type="ECO:0000256" key="14">
    <source>
        <dbReference type="ARBA" id="ARBA00023125"/>
    </source>
</evidence>
<sequence>MDPKKIEVILSWPSLRTVHDVQVFLGFANYYQRFILGYSKIVAPLTDLLKGKPKGPVKWGDNQKAAFETLKRAFTEGPVLQHFDPTQPIRLWTDASDQAIAAKLAQPKASPDTSARLWHPVAFRLRKLNPAERNYKIHNKELLAIVDALRDWKQYCQNAAHKIAIHMDHRGLEYFQSKRSLNVRQARWALLLADYEFKIYYKPGSQCRVDGLTRRADMHEGPNTRNPLNERVLLGTEVFVHLAARALGYDEFKQELRKLYNGWEPPAKDKKGLEKKDGLWMHNDLVYVPRVDDRCARREQVTRLCHDAPAAGHGGPQRTLELIHRLFYWPGMASYVERYVRTCVMCKRAKAPRHAPYGLLESLPTPKRPWGSVTIDFIKGLPASGVANYDSIMVVVDRLTKYGVFIPCWKTTNALDTAQLFLERVFSQFGAPDTIVSDRGCQFVSSMWRTFVQLLNGSIALSTAYHPQTDGQTERLNQSLEQYLRIYVEKEQHEWSRHLPMAQFALNNATSATTKMSPFFAVMGVAHCQKAIDAATALAALQYDKRRAAKSYSVGDQVYLRTANLAMRLPSHKLGPKLAGPFEILEQIGRKAYRLQLPASWRCHPVFGVAMLEPDNGKVDPRQTRQLYPDEGLLAARDNRDEIVEYEVERVGDSRRAGEGLEHLVHWQDGTSSWEPREHLQHSQQLTREFHAQYPRRPKP</sequence>
<evidence type="ECO:0000256" key="7">
    <source>
        <dbReference type="ARBA" id="ARBA00022759"/>
    </source>
</evidence>
<dbReference type="EMBL" id="CCYA01000173">
    <property type="protein sequence ID" value="CEH12607.1"/>
    <property type="molecule type" value="Genomic_DNA"/>
</dbReference>
<keyword evidence="14" id="KW-0238">DNA-binding</keyword>
<evidence type="ECO:0000313" key="19">
    <source>
        <dbReference type="EMBL" id="CEH12607.1"/>
    </source>
</evidence>
<feature type="domain" description="Integrase catalytic" evidence="18">
    <location>
        <begin position="365"/>
        <end position="526"/>
    </location>
</feature>
<keyword evidence="9" id="KW-0460">Magnesium</keyword>
<reference evidence="19 20" key="1">
    <citation type="submission" date="2014-09" db="EMBL/GenBank/DDBJ databases">
        <authorList>
            <person name="Magalhaes I.L.F."/>
            <person name="Oliveira U."/>
            <person name="Santos F.R."/>
            <person name="Vidigal T.H.D.A."/>
            <person name="Brescovit A.D."/>
            <person name="Santos A.J."/>
        </authorList>
    </citation>
    <scope>NUCLEOTIDE SEQUENCE [LARGE SCALE GENOMIC DNA]</scope>
</reference>
<accession>A0A0P1B9H2</accession>
<evidence type="ECO:0000256" key="11">
    <source>
        <dbReference type="ARBA" id="ARBA00022908"/>
    </source>
</evidence>
<dbReference type="GO" id="GO:0015074">
    <property type="term" value="P:DNA integration"/>
    <property type="evidence" value="ECO:0007669"/>
    <property type="project" value="UniProtKB-KW"/>
</dbReference>
<evidence type="ECO:0000256" key="1">
    <source>
        <dbReference type="ARBA" id="ARBA00022670"/>
    </source>
</evidence>
<dbReference type="AlphaFoldDB" id="A0A0P1B9H2"/>
<dbReference type="Gene3D" id="2.40.50.40">
    <property type="match status" value="1"/>
</dbReference>
<dbReference type="InterPro" id="IPR012337">
    <property type="entry name" value="RNaseH-like_sf"/>
</dbReference>
<dbReference type="InterPro" id="IPR016197">
    <property type="entry name" value="Chromo-like_dom_sf"/>
</dbReference>
<dbReference type="Gene3D" id="3.30.420.10">
    <property type="entry name" value="Ribonuclease H-like superfamily/Ribonuclease H"/>
    <property type="match status" value="1"/>
</dbReference>
<dbReference type="Gene3D" id="1.10.340.70">
    <property type="match status" value="1"/>
</dbReference>
<dbReference type="FunFam" id="3.30.70.270:FF:000063">
    <property type="entry name" value="Zinc knuckle domaincontaining protein"/>
    <property type="match status" value="1"/>
</dbReference>
<dbReference type="GO" id="GO:0003964">
    <property type="term" value="F:RNA-directed DNA polymerase activity"/>
    <property type="evidence" value="ECO:0007669"/>
    <property type="project" value="UniProtKB-KW"/>
</dbReference>
<keyword evidence="3" id="KW-0548">Nucleotidyltransferase</keyword>
<dbReference type="Pfam" id="PF17921">
    <property type="entry name" value="Integrase_H2C2"/>
    <property type="match status" value="1"/>
</dbReference>
<dbReference type="FunFam" id="3.30.420.10:FF:000032">
    <property type="entry name" value="Retrovirus-related Pol polyprotein from transposon 297-like Protein"/>
    <property type="match status" value="1"/>
</dbReference>
<keyword evidence="10" id="KW-0694">RNA-binding</keyword>
<dbReference type="PANTHER" id="PTHR37984">
    <property type="entry name" value="PROTEIN CBG26694"/>
    <property type="match status" value="1"/>
</dbReference>
<dbReference type="GO" id="GO:0004519">
    <property type="term" value="F:endonuclease activity"/>
    <property type="evidence" value="ECO:0007669"/>
    <property type="project" value="UniProtKB-KW"/>
</dbReference>
<dbReference type="Gene3D" id="3.30.70.270">
    <property type="match status" value="1"/>
</dbReference>
<dbReference type="InterPro" id="IPR036397">
    <property type="entry name" value="RNaseH_sf"/>
</dbReference>
<feature type="region of interest" description="Disordered" evidence="16">
    <location>
        <begin position="672"/>
        <end position="700"/>
    </location>
</feature>
<dbReference type="SMART" id="SM00298">
    <property type="entry name" value="CHROMO"/>
    <property type="match status" value="1"/>
</dbReference>
<dbReference type="InterPro" id="IPR043128">
    <property type="entry name" value="Rev_trsase/Diguanyl_cyclase"/>
</dbReference>
<evidence type="ECO:0000313" key="20">
    <source>
        <dbReference type="Proteomes" id="UP000054845"/>
    </source>
</evidence>
<dbReference type="GO" id="GO:0004190">
    <property type="term" value="F:aspartic-type endopeptidase activity"/>
    <property type="evidence" value="ECO:0007669"/>
    <property type="project" value="UniProtKB-KW"/>
</dbReference>
<keyword evidence="12 19" id="KW-0695">RNA-directed DNA polymerase</keyword>
<keyword evidence="2" id="KW-0808">Transferase</keyword>